<dbReference type="NCBIfam" id="TIGR01499">
    <property type="entry name" value="folC"/>
    <property type="match status" value="1"/>
</dbReference>
<dbReference type="PANTHER" id="PTHR11136">
    <property type="entry name" value="FOLYLPOLYGLUTAMATE SYNTHASE-RELATED"/>
    <property type="match status" value="1"/>
</dbReference>
<evidence type="ECO:0000256" key="8">
    <source>
        <dbReference type="ARBA" id="ARBA00022598"/>
    </source>
</evidence>
<comment type="pathway">
    <text evidence="4 17">Cofactor biosynthesis; tetrahydrofolylpolyglutamate biosynthesis.</text>
</comment>
<evidence type="ECO:0000256" key="7">
    <source>
        <dbReference type="ARBA" id="ARBA00022563"/>
    </source>
</evidence>
<feature type="binding site" evidence="19">
    <location>
        <position position="125"/>
    </location>
    <ligand>
        <name>Mg(2+)</name>
        <dbReference type="ChEBI" id="CHEBI:18420"/>
        <label>1</label>
    </ligand>
</feature>
<dbReference type="PANTHER" id="PTHR11136:SF5">
    <property type="entry name" value="FOLYLPOLYGLUTAMATE SYNTHASE, MITOCHONDRIAL"/>
    <property type="match status" value="1"/>
</dbReference>
<dbReference type="GO" id="GO:0046872">
    <property type="term" value="F:metal ion binding"/>
    <property type="evidence" value="ECO:0007669"/>
    <property type="project" value="UniProtKB-KW"/>
</dbReference>
<feature type="binding site" evidence="19">
    <location>
        <position position="194"/>
    </location>
    <ligand>
        <name>Mg(2+)</name>
        <dbReference type="ChEBI" id="CHEBI:18420"/>
        <label>1</label>
    </ligand>
</feature>
<keyword evidence="15" id="KW-0472">Membrane</keyword>
<keyword evidence="10 18" id="KW-0547">Nucleotide-binding</keyword>
<evidence type="ECO:0000256" key="13">
    <source>
        <dbReference type="ARBA" id="ARBA00022842"/>
    </source>
</evidence>
<evidence type="ECO:0000256" key="16">
    <source>
        <dbReference type="ARBA" id="ARBA00047493"/>
    </source>
</evidence>
<dbReference type="UniPathway" id="UPA00850"/>
<dbReference type="GO" id="GO:0005743">
    <property type="term" value="C:mitochondrial inner membrane"/>
    <property type="evidence" value="ECO:0007669"/>
    <property type="project" value="UniProtKB-SubCell"/>
</dbReference>
<keyword evidence="6" id="KW-0963">Cytoplasm</keyword>
<dbReference type="KEGG" id="phu:Phum_PHUM489080"/>
<feature type="binding site" evidence="18">
    <location>
        <position position="356"/>
    </location>
    <ligand>
        <name>ATP</name>
        <dbReference type="ChEBI" id="CHEBI:30616"/>
    </ligand>
</feature>
<comment type="catalytic activity">
    <reaction evidence="16 17">
        <text>(6S)-5,6,7,8-tetrahydrofolyl-(gamma-L-Glu)(n) + L-glutamate + ATP = (6S)-5,6,7,8-tetrahydrofolyl-(gamma-L-Glu)(n+1) + ADP + phosphate + H(+)</text>
        <dbReference type="Rhea" id="RHEA:10580"/>
        <dbReference type="Rhea" id="RHEA-COMP:14738"/>
        <dbReference type="Rhea" id="RHEA-COMP:14740"/>
        <dbReference type="ChEBI" id="CHEBI:15378"/>
        <dbReference type="ChEBI" id="CHEBI:29985"/>
        <dbReference type="ChEBI" id="CHEBI:30616"/>
        <dbReference type="ChEBI" id="CHEBI:43474"/>
        <dbReference type="ChEBI" id="CHEBI:141005"/>
        <dbReference type="ChEBI" id="CHEBI:456216"/>
        <dbReference type="EC" id="6.3.2.17"/>
    </reaction>
</comment>
<keyword evidence="14" id="KW-0496">Mitochondrion</keyword>
<evidence type="ECO:0000256" key="2">
    <source>
        <dbReference type="ARBA" id="ARBA00004305"/>
    </source>
</evidence>
<feature type="binding site" evidence="19">
    <location>
        <position position="222"/>
    </location>
    <ligand>
        <name>Mg(2+)</name>
        <dbReference type="ChEBI" id="CHEBI:18420"/>
        <label>1</label>
    </ligand>
</feature>
<dbReference type="STRING" id="121224.E0VWM2"/>
<dbReference type="EnsemblMetazoa" id="PHUM489080-RA">
    <property type="protein sequence ID" value="PHUM489080-PA"/>
    <property type="gene ID" value="PHUM489080"/>
</dbReference>
<protein>
    <recommendedName>
        <fullName evidence="17">Folylpolyglutamate synthase</fullName>
        <ecNumber evidence="17">6.3.2.17</ecNumber>
    </recommendedName>
    <alternativeName>
        <fullName evidence="17">Folylpoly-gamma-glutamate synthetase</fullName>
    </alternativeName>
    <alternativeName>
        <fullName evidence="17">Tetrahydrofolylpolyglutamate synthase</fullName>
    </alternativeName>
</protein>
<name>E0VWM2_PEDHC</name>
<evidence type="ECO:0000256" key="4">
    <source>
        <dbReference type="ARBA" id="ARBA00005150"/>
    </source>
</evidence>
<keyword evidence="9 19" id="KW-0479">Metal-binding</keyword>
<evidence type="ECO:0000256" key="14">
    <source>
        <dbReference type="ARBA" id="ARBA00023128"/>
    </source>
</evidence>
<dbReference type="OrthoDB" id="5212574at2759"/>
<evidence type="ECO:0000256" key="6">
    <source>
        <dbReference type="ARBA" id="ARBA00022490"/>
    </source>
</evidence>
<dbReference type="InterPro" id="IPR001645">
    <property type="entry name" value="Folylpolyglutamate_synth"/>
</dbReference>
<evidence type="ECO:0000256" key="11">
    <source>
        <dbReference type="ARBA" id="ARBA00022792"/>
    </source>
</evidence>
<dbReference type="PROSITE" id="PS01011">
    <property type="entry name" value="FOLYLPOLYGLU_SYNT_1"/>
    <property type="match status" value="1"/>
</dbReference>
<keyword evidence="12 18" id="KW-0067">ATP-binding</keyword>
<keyword evidence="7 17" id="KW-0554">One-carbon metabolism</keyword>
<evidence type="ECO:0000256" key="17">
    <source>
        <dbReference type="PIRNR" id="PIRNR038895"/>
    </source>
</evidence>
<comment type="cofactor">
    <cofactor evidence="17">
        <name>a monovalent cation</name>
        <dbReference type="ChEBI" id="CHEBI:60242"/>
    </cofactor>
    <text evidence="17">A monovalent cation.</text>
</comment>
<dbReference type="EC" id="6.3.2.17" evidence="17"/>
<reference evidence="20" key="2">
    <citation type="submission" date="2007-04" db="EMBL/GenBank/DDBJ databases">
        <title>The genome of the human body louse.</title>
        <authorList>
            <consortium name="The Human Body Louse Genome Consortium"/>
            <person name="Kirkness E."/>
            <person name="Walenz B."/>
            <person name="Hass B."/>
            <person name="Bruggner R."/>
            <person name="Strausberg R."/>
        </authorList>
    </citation>
    <scope>NUCLEOTIDE SEQUENCE</scope>
    <source>
        <strain evidence="20">USDA</strain>
    </source>
</reference>
<dbReference type="EMBL" id="DS235822">
    <property type="protein sequence ID" value="EEB17778.1"/>
    <property type="molecule type" value="Genomic_DNA"/>
</dbReference>
<dbReference type="Gene3D" id="3.90.190.20">
    <property type="entry name" value="Mur ligase, C-terminal domain"/>
    <property type="match status" value="1"/>
</dbReference>
<dbReference type="GO" id="GO:0005524">
    <property type="term" value="F:ATP binding"/>
    <property type="evidence" value="ECO:0007669"/>
    <property type="project" value="UniProtKB-KW"/>
</dbReference>
<dbReference type="SUPFAM" id="SSF53244">
    <property type="entry name" value="MurD-like peptide ligases, peptide-binding domain"/>
    <property type="match status" value="1"/>
</dbReference>
<evidence type="ECO:0000256" key="3">
    <source>
        <dbReference type="ARBA" id="ARBA00004496"/>
    </source>
</evidence>
<dbReference type="VEuPathDB" id="VectorBase:PHUM489080"/>
<dbReference type="InterPro" id="IPR018109">
    <property type="entry name" value="Folylpolyglutamate_synth_CS"/>
</dbReference>
<keyword evidence="13 19" id="KW-0460">Magnesium</keyword>
<dbReference type="InterPro" id="IPR036615">
    <property type="entry name" value="Mur_ligase_C_dom_sf"/>
</dbReference>
<dbReference type="GO" id="GO:0005759">
    <property type="term" value="C:mitochondrial matrix"/>
    <property type="evidence" value="ECO:0007669"/>
    <property type="project" value="UniProtKB-SubCell"/>
</dbReference>
<evidence type="ECO:0000313" key="20">
    <source>
        <dbReference type="EMBL" id="EEB17778.1"/>
    </source>
</evidence>
<evidence type="ECO:0000256" key="19">
    <source>
        <dbReference type="PIRSR" id="PIRSR038895-2"/>
    </source>
</evidence>
<dbReference type="OMA" id="ESLDCCM"/>
<evidence type="ECO:0000256" key="15">
    <source>
        <dbReference type="ARBA" id="ARBA00023136"/>
    </source>
</evidence>
<evidence type="ECO:0000256" key="18">
    <source>
        <dbReference type="PIRSR" id="PIRSR038895-1"/>
    </source>
</evidence>
<reference evidence="21" key="3">
    <citation type="submission" date="2020-05" db="UniProtKB">
        <authorList>
            <consortium name="EnsemblMetazoa"/>
        </authorList>
    </citation>
    <scope>IDENTIFICATION</scope>
    <source>
        <strain evidence="21">USDA</strain>
    </source>
</reference>
<keyword evidence="22" id="KW-1185">Reference proteome</keyword>
<dbReference type="EMBL" id="AAZO01005923">
    <property type="status" value="NOT_ANNOTATED_CDS"/>
    <property type="molecule type" value="Genomic_DNA"/>
</dbReference>
<feature type="binding site" evidence="18">
    <location>
        <position position="342"/>
    </location>
    <ligand>
        <name>ATP</name>
        <dbReference type="ChEBI" id="CHEBI:30616"/>
    </ligand>
</feature>
<evidence type="ECO:0000256" key="12">
    <source>
        <dbReference type="ARBA" id="ARBA00022840"/>
    </source>
</evidence>
<dbReference type="GeneID" id="8231469"/>
<dbReference type="InParanoid" id="E0VWM2"/>
<comment type="similarity">
    <text evidence="5 17">Belongs to the folylpolyglutamate synthase family.</text>
</comment>
<dbReference type="CTD" id="8231469"/>
<dbReference type="GO" id="GO:0006730">
    <property type="term" value="P:one-carbon metabolic process"/>
    <property type="evidence" value="ECO:0007669"/>
    <property type="project" value="UniProtKB-KW"/>
</dbReference>
<dbReference type="AlphaFoldDB" id="E0VWM2"/>
<dbReference type="GO" id="GO:0004326">
    <property type="term" value="F:tetrahydrofolylpolyglutamate synthase activity"/>
    <property type="evidence" value="ECO:0007669"/>
    <property type="project" value="UniProtKB-EC"/>
</dbReference>
<evidence type="ECO:0000256" key="5">
    <source>
        <dbReference type="ARBA" id="ARBA00008276"/>
    </source>
</evidence>
<dbReference type="PIRSF" id="PIRSF038895">
    <property type="entry name" value="FPGS"/>
    <property type="match status" value="1"/>
</dbReference>
<evidence type="ECO:0000313" key="21">
    <source>
        <dbReference type="EnsemblMetazoa" id="PHUM489080-PA"/>
    </source>
</evidence>
<accession>E0VWM2</accession>
<keyword evidence="8 17" id="KW-0436">Ligase</keyword>
<comment type="subcellular location">
    <subcellularLocation>
        <location evidence="3">Cytoplasm</location>
    </subcellularLocation>
    <subcellularLocation>
        <location evidence="1">Mitochondrion inner membrane</location>
    </subcellularLocation>
    <subcellularLocation>
        <location evidence="2">Mitochondrion matrix</location>
    </subcellularLocation>
</comment>
<dbReference type="RefSeq" id="XP_002430516.1">
    <property type="nucleotide sequence ID" value="XM_002430471.1"/>
</dbReference>
<proteinExistence type="inferred from homology"/>
<organism>
    <name type="scientific">Pediculus humanus subsp. corporis</name>
    <name type="common">Body louse</name>
    <dbReference type="NCBI Taxonomy" id="121224"/>
    <lineage>
        <taxon>Eukaryota</taxon>
        <taxon>Metazoa</taxon>
        <taxon>Ecdysozoa</taxon>
        <taxon>Arthropoda</taxon>
        <taxon>Hexapoda</taxon>
        <taxon>Insecta</taxon>
        <taxon>Pterygota</taxon>
        <taxon>Neoptera</taxon>
        <taxon>Paraneoptera</taxon>
        <taxon>Psocodea</taxon>
        <taxon>Troctomorpha</taxon>
        <taxon>Phthiraptera</taxon>
        <taxon>Anoplura</taxon>
        <taxon>Pediculidae</taxon>
        <taxon>Pediculus</taxon>
    </lineage>
</organism>
<gene>
    <name evidence="21" type="primary">8231469</name>
    <name evidence="20" type="ORF">Phum_PHUM489080</name>
</gene>
<evidence type="ECO:0000256" key="10">
    <source>
        <dbReference type="ARBA" id="ARBA00022741"/>
    </source>
</evidence>
<dbReference type="HOGENOM" id="CLU_015869_0_3_1"/>
<dbReference type="InterPro" id="IPR036565">
    <property type="entry name" value="Mur-like_cat_sf"/>
</dbReference>
<dbReference type="eggNOG" id="KOG2525">
    <property type="taxonomic scope" value="Eukaryota"/>
</dbReference>
<evidence type="ECO:0000256" key="9">
    <source>
        <dbReference type="ARBA" id="ARBA00022723"/>
    </source>
</evidence>
<sequence length="552" mass="62441">MPSVYSRIKMARDVLSSFNNNNGKKQFHLSRELMNYENAIKKLNTLQTNASVLELSRQRGKVSHVELASKVDSTVQYLQKTGIKLENINQLSIIHVSGTKGKGTTCALCESILRHHGYRTGFYSSPHLIHARERIRINGMPLGFNQFSEYFEEVYDQIVEKKEHENDMPAYFKFMTVLAFNVFIKEKVDVAIIEVGIGGEYDCTNFIRNPSVVGITSLGMDHTSILGNNISEIAWQKAGIMKPGATAFTVPQKYPGALEVLKERALSRRVIDFIRDGDNVQALNSSLALQLANEWMRLHSPFVEKVEEKTMQDLSEAIPTAKAFQVTKKMIDGLKDCSWPGRTQILPREKLTYFLDGAHTEESIKHCSNWFKKCSKTLLSSDKEDNVKKILIFNTTGQRDAEKFLKLLSTNNFQYAIFTTNVIYPKPDSNNNNIGSEEARKVAETNMMLWKKLVPSNEDNCTVIIKIDTSRNTFKKDFLRIFSVTPTVSDALNFVNNFANENGFCHVLVTGSLHLIGNTLSILDPELLEPVHNVPKDLKPLQNIYKSLQASL</sequence>
<dbReference type="Proteomes" id="UP000009046">
    <property type="component" value="Unassembled WGS sequence"/>
</dbReference>
<comment type="function">
    <text evidence="17">Catalyzes conversion of folates to polyglutamate derivatives allowing concentration of folate compounds in the cell and the intracellular retention of these cofactors, which are important substrates for most of the folate-dependent enzymes that are involved in one-carbon transfer reactions involved in purine, pyrimidine and amino acid synthesis.</text>
</comment>
<dbReference type="GO" id="GO:0005829">
    <property type="term" value="C:cytosol"/>
    <property type="evidence" value="ECO:0007669"/>
    <property type="project" value="TreeGrafter"/>
</dbReference>
<evidence type="ECO:0000313" key="22">
    <source>
        <dbReference type="Proteomes" id="UP000009046"/>
    </source>
</evidence>
<evidence type="ECO:0000256" key="1">
    <source>
        <dbReference type="ARBA" id="ARBA00004273"/>
    </source>
</evidence>
<dbReference type="InterPro" id="IPR023600">
    <property type="entry name" value="Folylpolyglutamate_synth_euk"/>
</dbReference>
<dbReference type="FunCoup" id="E0VWM2">
    <property type="interactions" value="991"/>
</dbReference>
<dbReference type="Gene3D" id="3.40.1190.10">
    <property type="entry name" value="Mur-like, catalytic domain"/>
    <property type="match status" value="1"/>
</dbReference>
<reference evidence="20" key="1">
    <citation type="submission" date="2007-04" db="EMBL/GenBank/DDBJ databases">
        <title>Annotation of Pediculus humanus corporis strain USDA.</title>
        <authorList>
            <person name="Kirkness E."/>
            <person name="Hannick L."/>
            <person name="Hass B."/>
            <person name="Bruggner R."/>
            <person name="Lawson D."/>
            <person name="Bidwell S."/>
            <person name="Joardar V."/>
            <person name="Caler E."/>
            <person name="Walenz B."/>
            <person name="Inman J."/>
            <person name="Schobel S."/>
            <person name="Galinsky K."/>
            <person name="Amedeo P."/>
            <person name="Strausberg R."/>
        </authorList>
    </citation>
    <scope>NUCLEOTIDE SEQUENCE</scope>
    <source>
        <strain evidence="20">USDA</strain>
    </source>
</reference>
<keyword evidence="11" id="KW-0999">Mitochondrion inner membrane</keyword>
<dbReference type="SUPFAM" id="SSF53623">
    <property type="entry name" value="MurD-like peptide ligases, catalytic domain"/>
    <property type="match status" value="1"/>
</dbReference>